<dbReference type="AlphaFoldDB" id="A0A498QNW3"/>
<accession>A0A498QNW3</accession>
<proteinExistence type="predicted"/>
<protein>
    <submittedName>
        <fullName evidence="1">Uncharacterized protein</fullName>
    </submittedName>
</protein>
<organism evidence="1 2">
    <name type="scientific">Mycobacterium pseudokansasii</name>
    <dbReference type="NCBI Taxonomy" id="2341080"/>
    <lineage>
        <taxon>Bacteria</taxon>
        <taxon>Bacillati</taxon>
        <taxon>Actinomycetota</taxon>
        <taxon>Actinomycetes</taxon>
        <taxon>Mycobacteriales</taxon>
        <taxon>Mycobacteriaceae</taxon>
        <taxon>Mycobacterium</taxon>
    </lineage>
</organism>
<evidence type="ECO:0000313" key="2">
    <source>
        <dbReference type="Proteomes" id="UP000268285"/>
    </source>
</evidence>
<keyword evidence="2" id="KW-1185">Reference proteome</keyword>
<sequence>MRNDAVCGVGRRGYGAEHTGATTAADFVIVIMHYQPAVNTATNLLRMVGGPQAAIDATHIEGYRGFLGRGS</sequence>
<name>A0A498QNW3_9MYCO</name>
<dbReference type="Proteomes" id="UP000268285">
    <property type="component" value="Unassembled WGS sequence"/>
</dbReference>
<gene>
    <name evidence="1" type="ORF">LAUMK142_00189</name>
</gene>
<evidence type="ECO:0000313" key="1">
    <source>
        <dbReference type="EMBL" id="VBA45996.1"/>
    </source>
</evidence>
<dbReference type="EMBL" id="UPHU01000001">
    <property type="protein sequence ID" value="VBA45996.1"/>
    <property type="molecule type" value="Genomic_DNA"/>
</dbReference>
<reference evidence="1 2" key="1">
    <citation type="submission" date="2018-09" db="EMBL/GenBank/DDBJ databases">
        <authorList>
            <person name="Tagini F."/>
        </authorList>
    </citation>
    <scope>NUCLEOTIDE SEQUENCE [LARGE SCALE GENOMIC DNA]</scope>
    <source>
        <strain evidence="1 2">MK142</strain>
    </source>
</reference>